<evidence type="ECO:0000259" key="2">
    <source>
        <dbReference type="Pfam" id="PF18718"/>
    </source>
</evidence>
<protein>
    <recommendedName>
        <fullName evidence="6">CxC5 like cysteine cluster associated with KDZ domain-containing protein</fullName>
    </recommendedName>
</protein>
<dbReference type="InterPro" id="IPR041539">
    <property type="entry name" value="CxC5"/>
</dbReference>
<gene>
    <name evidence="4" type="ORF">DFH08DRAFT_704829</name>
</gene>
<proteinExistence type="predicted"/>
<evidence type="ECO:0000256" key="1">
    <source>
        <dbReference type="SAM" id="MobiDB-lite"/>
    </source>
</evidence>
<keyword evidence="5" id="KW-1185">Reference proteome</keyword>
<evidence type="ECO:0000313" key="5">
    <source>
        <dbReference type="Proteomes" id="UP001218218"/>
    </source>
</evidence>
<feature type="domain" description="CxC6 like cysteine cluster associated with KDZ" evidence="3">
    <location>
        <begin position="390"/>
        <end position="456"/>
    </location>
</feature>
<accession>A0AAD6ZUH5</accession>
<organism evidence="4 5">
    <name type="scientific">Mycena albidolilacea</name>
    <dbReference type="NCBI Taxonomy" id="1033008"/>
    <lineage>
        <taxon>Eukaryota</taxon>
        <taxon>Fungi</taxon>
        <taxon>Dikarya</taxon>
        <taxon>Basidiomycota</taxon>
        <taxon>Agaricomycotina</taxon>
        <taxon>Agaricomycetes</taxon>
        <taxon>Agaricomycetidae</taxon>
        <taxon>Agaricales</taxon>
        <taxon>Marasmiineae</taxon>
        <taxon>Mycenaceae</taxon>
        <taxon>Mycena</taxon>
    </lineage>
</organism>
<reference evidence="4" key="1">
    <citation type="submission" date="2023-03" db="EMBL/GenBank/DDBJ databases">
        <title>Massive genome expansion in bonnet fungi (Mycena s.s.) driven by repeated elements and novel gene families across ecological guilds.</title>
        <authorList>
            <consortium name="Lawrence Berkeley National Laboratory"/>
            <person name="Harder C.B."/>
            <person name="Miyauchi S."/>
            <person name="Viragh M."/>
            <person name="Kuo A."/>
            <person name="Thoen E."/>
            <person name="Andreopoulos B."/>
            <person name="Lu D."/>
            <person name="Skrede I."/>
            <person name="Drula E."/>
            <person name="Henrissat B."/>
            <person name="Morin E."/>
            <person name="Kohler A."/>
            <person name="Barry K."/>
            <person name="LaButti K."/>
            <person name="Morin E."/>
            <person name="Salamov A."/>
            <person name="Lipzen A."/>
            <person name="Mereny Z."/>
            <person name="Hegedus B."/>
            <person name="Baldrian P."/>
            <person name="Stursova M."/>
            <person name="Weitz H."/>
            <person name="Taylor A."/>
            <person name="Grigoriev I.V."/>
            <person name="Nagy L.G."/>
            <person name="Martin F."/>
            <person name="Kauserud H."/>
        </authorList>
    </citation>
    <scope>NUCLEOTIDE SEQUENCE</scope>
    <source>
        <strain evidence="4">CBHHK002</strain>
    </source>
</reference>
<name>A0AAD6ZUH5_9AGAR</name>
<evidence type="ECO:0000259" key="3">
    <source>
        <dbReference type="Pfam" id="PF18721"/>
    </source>
</evidence>
<dbReference type="AlphaFoldDB" id="A0AAD6ZUH5"/>
<dbReference type="Proteomes" id="UP001218218">
    <property type="component" value="Unassembled WGS sequence"/>
</dbReference>
<dbReference type="Pfam" id="PF18721">
    <property type="entry name" value="CxC6"/>
    <property type="match status" value="1"/>
</dbReference>
<feature type="domain" description="CxC5 like cysteine cluster associated with KDZ" evidence="2">
    <location>
        <begin position="123"/>
        <end position="249"/>
    </location>
</feature>
<dbReference type="InterPro" id="IPR040898">
    <property type="entry name" value="CxC6"/>
</dbReference>
<dbReference type="EMBL" id="JARIHO010000027">
    <property type="protein sequence ID" value="KAJ7339750.1"/>
    <property type="molecule type" value="Genomic_DNA"/>
</dbReference>
<feature type="region of interest" description="Disordered" evidence="1">
    <location>
        <begin position="329"/>
        <end position="358"/>
    </location>
</feature>
<evidence type="ECO:0008006" key="6">
    <source>
        <dbReference type="Google" id="ProtNLM"/>
    </source>
</evidence>
<sequence>MVATVRHLIWILDSFFPPELAVQQALYVLGVIISLYPVARLHLNQMHEARRQSPLTGWMRSIHTLLTRAFHEEANNVEAWTTGINLAGEYSDYISRDLHRLYTMLGLTDDTADPASFLFRPARHILCSPRLNCKFCPPVDRNLVPSLRRRSKGKAQRVWLLDSTFKWVSADLLVGHCATCKADYYPDMITQKAVAGGRKRTQVLEYEPEFLRVSKQGVWVHRDIARAQEKALQCFHSGWSNFAEWVNSTTNDINVTFTTRQSQRLFTEHFSRRLLVAHGKRETFSCEAHPTTKLLAQAVRSMIGENGGVVPGAMKHGCRDCTHIKQFGDGDGEGGNTAQSGEIVGFEAGPAGPVSLDPDALQLPANLPEVLPCQPRPGPGNPVGYTRMAVMDGKTLKHKKCALDDCQQPLFNFKNGRFCEGHLDYQNKCGIIPCGRPTASPDSLTCDDQAHIDWYKQYDDRFHRLSFPGVQRVIRRQMGDLETNDHEIRGPTLQVQLQALGDTPGGKVVHTFKVRAIYCLQTVQWSCGVPVGWGKCYRSESTPQVLAFLKKIWEGCPESRPSFMVYDKACELLRHIVTQDMQDLWLTSTKFIVDAWHYINHRTTDTLCRTRCNPAPTDGSQPDLVISEVDDNGVAHQTRAFNTETAEQLNSWLNGFESQLRQMTDVNFDFFIHVLMMLYGETVEKRVVSKNRGLIQEFWDEVNGLATLVDMELDV</sequence>
<dbReference type="Pfam" id="PF18718">
    <property type="entry name" value="CxC5"/>
    <property type="match status" value="1"/>
</dbReference>
<evidence type="ECO:0000313" key="4">
    <source>
        <dbReference type="EMBL" id="KAJ7339750.1"/>
    </source>
</evidence>
<comment type="caution">
    <text evidence="4">The sequence shown here is derived from an EMBL/GenBank/DDBJ whole genome shotgun (WGS) entry which is preliminary data.</text>
</comment>